<gene>
    <name evidence="2" type="ORF">GS601_09420</name>
</gene>
<accession>A0A8J7YZN8</accession>
<reference evidence="2" key="1">
    <citation type="submission" date="2019-12" db="EMBL/GenBank/DDBJ databases">
        <title>High-Quality draft genome sequences of three cyanobacteria isolated from the limestone walls of the Old Cathedral of Coimbra.</title>
        <authorList>
            <person name="Tiago I."/>
            <person name="Soares F."/>
            <person name="Portugal A."/>
        </authorList>
    </citation>
    <scope>NUCLEOTIDE SEQUENCE</scope>
    <source>
        <strain evidence="2">A</strain>
    </source>
</reference>
<keyword evidence="1" id="KW-0812">Transmembrane</keyword>
<keyword evidence="3" id="KW-1185">Reference proteome</keyword>
<dbReference type="Proteomes" id="UP000646053">
    <property type="component" value="Unassembled WGS sequence"/>
</dbReference>
<proteinExistence type="predicted"/>
<evidence type="ECO:0000256" key="1">
    <source>
        <dbReference type="SAM" id="Phobius"/>
    </source>
</evidence>
<dbReference type="AlphaFoldDB" id="A0A8J7YZN8"/>
<evidence type="ECO:0000313" key="2">
    <source>
        <dbReference type="EMBL" id="NDJ17504.1"/>
    </source>
</evidence>
<comment type="caution">
    <text evidence="2">The sequence shown here is derived from an EMBL/GenBank/DDBJ whole genome shotgun (WGS) entry which is preliminary data.</text>
</comment>
<feature type="transmembrane region" description="Helical" evidence="1">
    <location>
        <begin position="42"/>
        <end position="62"/>
    </location>
</feature>
<sequence length="129" mass="14293">MQSSESRFFTLTSPSIHAQTSVGEPPAERFDSSSTSAFIYDAALLLLPLGFVAMWATVVCVISDTWKLRRNAPSSKQAVQLPCKKCQFFHNNPYIKCAVNPHLALTPEAADCSEFRQRDRKTPSAKGNK</sequence>
<organism evidence="2 3">
    <name type="scientific">Myxacorys almedinensis A</name>
    <dbReference type="NCBI Taxonomy" id="2690445"/>
    <lineage>
        <taxon>Bacteria</taxon>
        <taxon>Bacillati</taxon>
        <taxon>Cyanobacteriota</taxon>
        <taxon>Cyanophyceae</taxon>
        <taxon>Leptolyngbyales</taxon>
        <taxon>Leptolyngbyaceae</taxon>
        <taxon>Myxacorys</taxon>
        <taxon>Myxacorys almedinensis</taxon>
    </lineage>
</organism>
<protein>
    <submittedName>
        <fullName evidence="2">Uncharacterized protein</fullName>
    </submittedName>
</protein>
<evidence type="ECO:0000313" key="3">
    <source>
        <dbReference type="Proteomes" id="UP000646053"/>
    </source>
</evidence>
<keyword evidence="1" id="KW-1133">Transmembrane helix</keyword>
<keyword evidence="1" id="KW-0472">Membrane</keyword>
<dbReference type="RefSeq" id="WP_162423027.1">
    <property type="nucleotide sequence ID" value="NZ_WVIE01000009.1"/>
</dbReference>
<dbReference type="EMBL" id="WVIE01000009">
    <property type="protein sequence ID" value="NDJ17504.1"/>
    <property type="molecule type" value="Genomic_DNA"/>
</dbReference>
<name>A0A8J7YZN8_9CYAN</name>